<gene>
    <name evidence="1" type="ORF">ECRASSUSDP1_LOCUS8159</name>
</gene>
<keyword evidence="2" id="KW-1185">Reference proteome</keyword>
<reference evidence="1" key="1">
    <citation type="submission" date="2023-07" db="EMBL/GenBank/DDBJ databases">
        <authorList>
            <consortium name="AG Swart"/>
            <person name="Singh M."/>
            <person name="Singh A."/>
            <person name="Seah K."/>
            <person name="Emmerich C."/>
        </authorList>
    </citation>
    <scope>NUCLEOTIDE SEQUENCE</scope>
    <source>
        <strain evidence="1">DP1</strain>
    </source>
</reference>
<dbReference type="AlphaFoldDB" id="A0AAD1UKA9"/>
<organism evidence="1 2">
    <name type="scientific">Euplotes crassus</name>
    <dbReference type="NCBI Taxonomy" id="5936"/>
    <lineage>
        <taxon>Eukaryota</taxon>
        <taxon>Sar</taxon>
        <taxon>Alveolata</taxon>
        <taxon>Ciliophora</taxon>
        <taxon>Intramacronucleata</taxon>
        <taxon>Spirotrichea</taxon>
        <taxon>Hypotrichia</taxon>
        <taxon>Euplotida</taxon>
        <taxon>Euplotidae</taxon>
        <taxon>Moneuplotes</taxon>
    </lineage>
</organism>
<evidence type="ECO:0000313" key="2">
    <source>
        <dbReference type="Proteomes" id="UP001295684"/>
    </source>
</evidence>
<name>A0AAD1UKA9_EUPCR</name>
<dbReference type="Proteomes" id="UP001295684">
    <property type="component" value="Unassembled WGS sequence"/>
</dbReference>
<evidence type="ECO:0000313" key="1">
    <source>
        <dbReference type="EMBL" id="CAI2366885.1"/>
    </source>
</evidence>
<accession>A0AAD1UKA9</accession>
<sequence length="377" mass="44487">MSSSPGRRGFDFSLLNTTKHDIVKGFWNIQMIEEKLKKGIKKNYLSYYKTCRRQKLMLDRKNGVEATPEQAQIHFKPRKEYREYKIPSQQEIEHKLNMVRINHNMSADMSQMMPKSKTFVERATINNCSIEKHQDKKFKLMTIHPERMHNKTDSGQNSFRVDPMKPKTFMREQSLNYSTLSNASNDENDELLNEKYCLFLQKPSNEFYQNLRTGDSMNASMKSNHISSFMNSLQSKSIELKSRNVDLKVPSGCSKASKPKPSYTKLVHKLGSGAKVNVDNVIDAIVKKNMIVRTYRPDYSQLKIYETDYSKYKRKIEAFKANQHKAKQTRHQDREHPEVCGYAKRYEELKKKWTKVFMNQKKSTRRKRVTERVHRSR</sequence>
<proteinExistence type="predicted"/>
<dbReference type="EMBL" id="CAMPGE010007970">
    <property type="protein sequence ID" value="CAI2366885.1"/>
    <property type="molecule type" value="Genomic_DNA"/>
</dbReference>
<comment type="caution">
    <text evidence="1">The sequence shown here is derived from an EMBL/GenBank/DDBJ whole genome shotgun (WGS) entry which is preliminary data.</text>
</comment>
<protein>
    <submittedName>
        <fullName evidence="1">Uncharacterized protein</fullName>
    </submittedName>
</protein>